<dbReference type="GO" id="GO:0005524">
    <property type="term" value="F:ATP binding"/>
    <property type="evidence" value="ECO:0007669"/>
    <property type="project" value="UniProtKB-UniRule"/>
</dbReference>
<dbReference type="PIRSF" id="PIRSF039101">
    <property type="entry name" value="LysRS2"/>
    <property type="match status" value="1"/>
</dbReference>
<feature type="region of interest" description="Disordered" evidence="15">
    <location>
        <begin position="490"/>
        <end position="511"/>
    </location>
</feature>
<evidence type="ECO:0000256" key="5">
    <source>
        <dbReference type="ARBA" id="ARBA00022598"/>
    </source>
</evidence>
<dbReference type="Gene3D" id="2.40.50.140">
    <property type="entry name" value="Nucleic acid-binding proteins"/>
    <property type="match status" value="1"/>
</dbReference>
<dbReference type="Gene3D" id="3.30.930.10">
    <property type="entry name" value="Bira Bifunctional Protein, Domain 2"/>
    <property type="match status" value="1"/>
</dbReference>
<dbReference type="SUPFAM" id="SSF55681">
    <property type="entry name" value="Class II aaRS and biotin synthetases"/>
    <property type="match status" value="1"/>
</dbReference>
<feature type="compositionally biased region" description="Basic residues" evidence="15">
    <location>
        <begin position="500"/>
        <end position="511"/>
    </location>
</feature>
<feature type="binding site" evidence="13">
    <location>
        <position position="404"/>
    </location>
    <ligand>
        <name>Mg(2+)</name>
        <dbReference type="ChEBI" id="CHEBI:18420"/>
        <label>1</label>
    </ligand>
</feature>
<dbReference type="NCBIfam" id="TIGR00499">
    <property type="entry name" value="lysS_bact"/>
    <property type="match status" value="1"/>
</dbReference>
<evidence type="ECO:0000256" key="11">
    <source>
        <dbReference type="ARBA" id="ARBA00023146"/>
    </source>
</evidence>
<dbReference type="PANTHER" id="PTHR42918:SF15">
    <property type="entry name" value="LYSINE--TRNA LIGASE, CHLOROPLASTIC_MITOCHONDRIAL"/>
    <property type="match status" value="1"/>
</dbReference>
<evidence type="ECO:0000256" key="14">
    <source>
        <dbReference type="RuleBase" id="RU000336"/>
    </source>
</evidence>
<dbReference type="PROSITE" id="PS50862">
    <property type="entry name" value="AA_TRNA_LIGASE_II"/>
    <property type="match status" value="1"/>
</dbReference>
<dbReference type="InterPro" id="IPR006195">
    <property type="entry name" value="aa-tRNA-synth_II"/>
</dbReference>
<keyword evidence="4 13" id="KW-0963">Cytoplasm</keyword>
<evidence type="ECO:0000256" key="12">
    <source>
        <dbReference type="ARBA" id="ARBA00048573"/>
    </source>
</evidence>
<name>A0A0U5F7L5_LIMRT</name>
<dbReference type="GO" id="GO:0140096">
    <property type="term" value="F:catalytic activity, acting on a protein"/>
    <property type="evidence" value="ECO:0007669"/>
    <property type="project" value="UniProtKB-ARBA"/>
</dbReference>
<comment type="cofactor">
    <cofactor evidence="13 14">
        <name>Mg(2+)</name>
        <dbReference type="ChEBI" id="CHEBI:18420"/>
    </cofactor>
    <text evidence="13 14">Binds 3 Mg(2+) ions per subunit.</text>
</comment>
<reference evidence="18" key="1">
    <citation type="submission" date="2015-10" db="EMBL/GenBank/DDBJ databases">
        <authorList>
            <person name="Crossman L.C."/>
        </authorList>
    </citation>
    <scope>NUCLEOTIDE SEQUENCE [LARGE SCALE GENOMIC DNA]</scope>
    <source>
        <strain evidence="18">20-2</strain>
    </source>
</reference>
<dbReference type="CDD" id="cd00775">
    <property type="entry name" value="LysRS_core"/>
    <property type="match status" value="1"/>
</dbReference>
<comment type="subcellular location">
    <subcellularLocation>
        <location evidence="1 13">Cytoplasm</location>
    </subcellularLocation>
</comment>
<evidence type="ECO:0000256" key="9">
    <source>
        <dbReference type="ARBA" id="ARBA00022842"/>
    </source>
</evidence>
<evidence type="ECO:0000313" key="17">
    <source>
        <dbReference type="EMBL" id="CUR40426.1"/>
    </source>
</evidence>
<dbReference type="InterPro" id="IPR002313">
    <property type="entry name" value="Lys-tRNA-ligase_II"/>
</dbReference>
<dbReference type="InterPro" id="IPR018149">
    <property type="entry name" value="Lys-tRNA-synth_II_C"/>
</dbReference>
<evidence type="ECO:0000256" key="2">
    <source>
        <dbReference type="ARBA" id="ARBA00008226"/>
    </source>
</evidence>
<dbReference type="PRINTS" id="PR00982">
    <property type="entry name" value="TRNASYNTHLYS"/>
</dbReference>
<dbReference type="GO" id="GO:0006430">
    <property type="term" value="P:lysyl-tRNA aminoacylation"/>
    <property type="evidence" value="ECO:0007669"/>
    <property type="project" value="UniProtKB-UniRule"/>
</dbReference>
<dbReference type="HAMAP" id="MF_00252">
    <property type="entry name" value="Lys_tRNA_synth_class2"/>
    <property type="match status" value="1"/>
</dbReference>
<keyword evidence="6 13" id="KW-0479">Metal-binding</keyword>
<dbReference type="FunFam" id="2.40.50.140:FF:000024">
    <property type="entry name" value="Lysine--tRNA ligase"/>
    <property type="match status" value="1"/>
</dbReference>
<evidence type="ECO:0000256" key="10">
    <source>
        <dbReference type="ARBA" id="ARBA00022917"/>
    </source>
</evidence>
<comment type="similarity">
    <text evidence="2 13">Belongs to the class-II aminoacyl-tRNA synthetase family.</text>
</comment>
<dbReference type="EMBL" id="LN887543">
    <property type="protein sequence ID" value="CUR40426.1"/>
    <property type="molecule type" value="Genomic_DNA"/>
</dbReference>
<sequence>MSQELDQMRVRREKMEELKEAGIEPFGRRFKRDHLAQDLHDKFDQYDKEELNEMGAKVIIAGRMTRKRSSGKAGFADFVDRTGKIQVYARKDMVGDEPYHVFKRSDIGDFLGIEGDVIKTDTGELTVRAHKITFLSKALRPLPNKWDGVTDPETIYRQRYLDLISNPESFKRFHQRTAIIKAVRKYMDDNGFTEVETPILNTQAGGANARPFITHHNALDIDMYLRIATELYLKRLIVGGFERVYELGRIFRNEGMDPHHNPEFTTMETYAAYFDFQDVMDETEGIVKAAAKVVSDDGKITYQGHEIDLGGKFKRITMVDAVKEKTGIDFSDESMTDEDAKKLADEHKVEYKPYWTKGHILNAFFEEFVEDTLIQPTFVYEFPVEVSPLAKRNADNPAMTDRFELYVDGSELANAFSELNDPIDQKERFEMQAKEKANGNDEAEPVDLDYVQALEYGMPPTGGLGIGIDRLVMLLTDAKSIRDVILFPTMRPEKEAKNDSKKKKNKKNKKK</sequence>
<evidence type="ECO:0000313" key="18">
    <source>
        <dbReference type="Proteomes" id="UP000235484"/>
    </source>
</evidence>
<dbReference type="EC" id="6.1.1.6" evidence="13"/>
<dbReference type="GO" id="GO:0004824">
    <property type="term" value="F:lysine-tRNA ligase activity"/>
    <property type="evidence" value="ECO:0007669"/>
    <property type="project" value="UniProtKB-UniRule"/>
</dbReference>
<dbReference type="FunFam" id="3.30.930.10:FF:000238">
    <property type="entry name" value="Lysine--tRNA ligase"/>
    <property type="match status" value="1"/>
</dbReference>
<dbReference type="CDD" id="cd04322">
    <property type="entry name" value="LysRS_N"/>
    <property type="match status" value="1"/>
</dbReference>
<organism evidence="17 18">
    <name type="scientific">Limosilactobacillus reuteri</name>
    <name type="common">Lactobacillus reuteri</name>
    <dbReference type="NCBI Taxonomy" id="1598"/>
    <lineage>
        <taxon>Bacteria</taxon>
        <taxon>Bacillati</taxon>
        <taxon>Bacillota</taxon>
        <taxon>Bacilli</taxon>
        <taxon>Lactobacillales</taxon>
        <taxon>Lactobacillaceae</taxon>
        <taxon>Limosilactobacillus</taxon>
    </lineage>
</organism>
<gene>
    <name evidence="13" type="primary">lysS</name>
    <name evidence="17" type="ORF">LRLP16767_LR202_00484</name>
</gene>
<keyword evidence="8 13" id="KW-0067">ATP-binding</keyword>
<evidence type="ECO:0000256" key="13">
    <source>
        <dbReference type="HAMAP-Rule" id="MF_00252"/>
    </source>
</evidence>
<dbReference type="InterPro" id="IPR044136">
    <property type="entry name" value="Lys-tRNA-ligase_II_N"/>
</dbReference>
<dbReference type="GO" id="GO:0016740">
    <property type="term" value="F:transferase activity"/>
    <property type="evidence" value="ECO:0007669"/>
    <property type="project" value="UniProtKB-ARBA"/>
</dbReference>
<dbReference type="InterPro" id="IPR004365">
    <property type="entry name" value="NA-bd_OB_tRNA"/>
</dbReference>
<dbReference type="Proteomes" id="UP000235484">
    <property type="component" value="Unassembled WGS sequence"/>
</dbReference>
<comment type="catalytic activity">
    <reaction evidence="12 13 14">
        <text>tRNA(Lys) + L-lysine + ATP = L-lysyl-tRNA(Lys) + AMP + diphosphate</text>
        <dbReference type="Rhea" id="RHEA:20792"/>
        <dbReference type="Rhea" id="RHEA-COMP:9696"/>
        <dbReference type="Rhea" id="RHEA-COMP:9697"/>
        <dbReference type="ChEBI" id="CHEBI:30616"/>
        <dbReference type="ChEBI" id="CHEBI:32551"/>
        <dbReference type="ChEBI" id="CHEBI:33019"/>
        <dbReference type="ChEBI" id="CHEBI:78442"/>
        <dbReference type="ChEBI" id="CHEBI:78529"/>
        <dbReference type="ChEBI" id="CHEBI:456215"/>
        <dbReference type="EC" id="6.1.1.6"/>
    </reaction>
</comment>
<keyword evidence="7 13" id="KW-0547">Nucleotide-binding</keyword>
<protein>
    <recommendedName>
        <fullName evidence="13">Lysine--tRNA ligase</fullName>
        <ecNumber evidence="13">6.1.1.6</ecNumber>
    </recommendedName>
    <alternativeName>
        <fullName evidence="13">Lysyl-tRNA synthetase</fullName>
        <shortName evidence="13">LysRS</shortName>
    </alternativeName>
</protein>
<dbReference type="AlphaFoldDB" id="A0A0U5F7L5"/>
<evidence type="ECO:0000256" key="1">
    <source>
        <dbReference type="ARBA" id="ARBA00004496"/>
    </source>
</evidence>
<dbReference type="InterPro" id="IPR012340">
    <property type="entry name" value="NA-bd_OB-fold"/>
</dbReference>
<evidence type="ECO:0000256" key="4">
    <source>
        <dbReference type="ARBA" id="ARBA00022490"/>
    </source>
</evidence>
<evidence type="ECO:0000256" key="3">
    <source>
        <dbReference type="ARBA" id="ARBA00011738"/>
    </source>
</evidence>
<dbReference type="InterPro" id="IPR004364">
    <property type="entry name" value="Aa-tRNA-synt_II"/>
</dbReference>
<dbReference type="Pfam" id="PF00152">
    <property type="entry name" value="tRNA-synt_2"/>
    <property type="match status" value="1"/>
</dbReference>
<comment type="subunit">
    <text evidence="3 13">Homodimer.</text>
</comment>
<dbReference type="InterPro" id="IPR034762">
    <property type="entry name" value="Lys-tRNA-ligase_II_bac/euk"/>
</dbReference>
<dbReference type="RefSeq" id="WP_102816000.1">
    <property type="nucleotide sequence ID" value="NZ_LN887543.1"/>
</dbReference>
<dbReference type="NCBIfam" id="NF001756">
    <property type="entry name" value="PRK00484.1"/>
    <property type="match status" value="1"/>
</dbReference>
<dbReference type="Pfam" id="PF01336">
    <property type="entry name" value="tRNA_anti-codon"/>
    <property type="match status" value="1"/>
</dbReference>
<evidence type="ECO:0000256" key="7">
    <source>
        <dbReference type="ARBA" id="ARBA00022741"/>
    </source>
</evidence>
<feature type="binding site" evidence="13">
    <location>
        <position position="411"/>
    </location>
    <ligand>
        <name>Mg(2+)</name>
        <dbReference type="ChEBI" id="CHEBI:18420"/>
        <label>2</label>
    </ligand>
</feature>
<evidence type="ECO:0000256" key="8">
    <source>
        <dbReference type="ARBA" id="ARBA00022840"/>
    </source>
</evidence>
<proteinExistence type="inferred from homology"/>
<keyword evidence="9 13" id="KW-0460">Magnesium</keyword>
<evidence type="ECO:0000256" key="15">
    <source>
        <dbReference type="SAM" id="MobiDB-lite"/>
    </source>
</evidence>
<feature type="binding site" evidence="13">
    <location>
        <position position="411"/>
    </location>
    <ligand>
        <name>Mg(2+)</name>
        <dbReference type="ChEBI" id="CHEBI:18420"/>
        <label>1</label>
    </ligand>
</feature>
<dbReference type="GO" id="GO:0000287">
    <property type="term" value="F:magnesium ion binding"/>
    <property type="evidence" value="ECO:0007669"/>
    <property type="project" value="UniProtKB-UniRule"/>
</dbReference>
<keyword evidence="10 13" id="KW-0648">Protein biosynthesis</keyword>
<dbReference type="InterPro" id="IPR045864">
    <property type="entry name" value="aa-tRNA-synth_II/BPL/LPL"/>
</dbReference>
<dbReference type="SUPFAM" id="SSF50249">
    <property type="entry name" value="Nucleic acid-binding proteins"/>
    <property type="match status" value="1"/>
</dbReference>
<evidence type="ECO:0000259" key="16">
    <source>
        <dbReference type="PROSITE" id="PS50862"/>
    </source>
</evidence>
<evidence type="ECO:0000256" key="6">
    <source>
        <dbReference type="ARBA" id="ARBA00022723"/>
    </source>
</evidence>
<feature type="domain" description="Aminoacyl-transfer RNA synthetases class-II family profile" evidence="16">
    <location>
        <begin position="173"/>
        <end position="492"/>
    </location>
</feature>
<dbReference type="GO" id="GO:0005829">
    <property type="term" value="C:cytosol"/>
    <property type="evidence" value="ECO:0007669"/>
    <property type="project" value="TreeGrafter"/>
</dbReference>
<dbReference type="PANTHER" id="PTHR42918">
    <property type="entry name" value="LYSYL-TRNA SYNTHETASE"/>
    <property type="match status" value="1"/>
</dbReference>
<keyword evidence="11 13" id="KW-0030">Aminoacyl-tRNA synthetase</keyword>
<accession>A0A0U5F7L5</accession>
<keyword evidence="5 13" id="KW-0436">Ligase</keyword>
<dbReference type="GO" id="GO:0000049">
    <property type="term" value="F:tRNA binding"/>
    <property type="evidence" value="ECO:0007669"/>
    <property type="project" value="TreeGrafter"/>
</dbReference>